<evidence type="ECO:0000256" key="3">
    <source>
        <dbReference type="ARBA" id="ARBA00010031"/>
    </source>
</evidence>
<dbReference type="PANTHER" id="PTHR37928:SF2">
    <property type="entry name" value="GPI ANCHORED CFEM DOMAIN PROTEIN (AFU_ORTHOLOGUE AFUA_6G10580)"/>
    <property type="match status" value="1"/>
</dbReference>
<dbReference type="OrthoDB" id="3065412at2759"/>
<dbReference type="VEuPathDB" id="FungiDB:MELLADRAFT_124458"/>
<dbReference type="PROSITE" id="PS52012">
    <property type="entry name" value="CFEM"/>
    <property type="match status" value="1"/>
</dbReference>
<evidence type="ECO:0000259" key="16">
    <source>
        <dbReference type="PROSITE" id="PS52012"/>
    </source>
</evidence>
<comment type="similarity">
    <text evidence="3">Belongs to the RBT5 family.</text>
</comment>
<evidence type="ECO:0000256" key="14">
    <source>
        <dbReference type="SAM" id="MobiDB-lite"/>
    </source>
</evidence>
<evidence type="ECO:0000256" key="13">
    <source>
        <dbReference type="ARBA" id="ARBA00023288"/>
    </source>
</evidence>
<evidence type="ECO:0000256" key="12">
    <source>
        <dbReference type="ARBA" id="ARBA00023180"/>
    </source>
</evidence>
<dbReference type="GeneID" id="18926767"/>
<evidence type="ECO:0000256" key="8">
    <source>
        <dbReference type="ARBA" id="ARBA00022729"/>
    </source>
</evidence>
<evidence type="ECO:0000256" key="2">
    <source>
        <dbReference type="ARBA" id="ARBA00004613"/>
    </source>
</evidence>
<dbReference type="InterPro" id="IPR051735">
    <property type="entry name" value="CFEM_domain"/>
</dbReference>
<dbReference type="STRING" id="747676.F4RBM4"/>
<feature type="chain" id="PRO_5003320710" description="CFEM domain-containing protein" evidence="15">
    <location>
        <begin position="20"/>
        <end position="269"/>
    </location>
</feature>
<evidence type="ECO:0000256" key="15">
    <source>
        <dbReference type="SAM" id="SignalP"/>
    </source>
</evidence>
<evidence type="ECO:0000256" key="6">
    <source>
        <dbReference type="ARBA" id="ARBA00022617"/>
    </source>
</evidence>
<evidence type="ECO:0000256" key="5">
    <source>
        <dbReference type="ARBA" id="ARBA00022525"/>
    </source>
</evidence>
<keyword evidence="18" id="KW-1185">Reference proteome</keyword>
<comment type="subcellular location">
    <subcellularLocation>
        <location evidence="1">Cell membrane</location>
        <topology evidence="1">Lipid-anchor</topology>
        <topology evidence="1">GPI-anchor</topology>
    </subcellularLocation>
    <subcellularLocation>
        <location evidence="2">Secreted</location>
    </subcellularLocation>
</comment>
<dbReference type="AlphaFoldDB" id="F4RBM4"/>
<proteinExistence type="inferred from homology"/>
<keyword evidence="10" id="KW-0472">Membrane</keyword>
<dbReference type="KEGG" id="mlr:MELLADRAFT_124458"/>
<dbReference type="PANTHER" id="PTHR37928">
    <property type="entry name" value="CFEM DOMAIN PROTEIN (AFU_ORTHOLOGUE AFUA_6G14090)"/>
    <property type="match status" value="1"/>
</dbReference>
<keyword evidence="5" id="KW-0964">Secreted</keyword>
<evidence type="ECO:0000256" key="10">
    <source>
        <dbReference type="ARBA" id="ARBA00023136"/>
    </source>
</evidence>
<evidence type="ECO:0000256" key="1">
    <source>
        <dbReference type="ARBA" id="ARBA00004609"/>
    </source>
</evidence>
<keyword evidence="4" id="KW-1003">Cell membrane</keyword>
<protein>
    <recommendedName>
        <fullName evidence="16">CFEM domain-containing protein</fullName>
    </recommendedName>
</protein>
<keyword evidence="6" id="KW-0349">Heme</keyword>
<feature type="region of interest" description="Disordered" evidence="14">
    <location>
        <begin position="107"/>
        <end position="155"/>
    </location>
</feature>
<dbReference type="InterPro" id="IPR008427">
    <property type="entry name" value="Extracellular_membr_CFEM_dom"/>
</dbReference>
<sequence length="269" mass="27161">MKSFTLSVMASALIAGAVATDPHVKRQAEILASLPACVQNCLLTAFSEHGTSCSPTDFSCLCSLSDFIMASGNCYLTCDAADQAAGMDFGKKSCASVGITLPDLPGGAAPSAPATPAAPETPAAPAPSAAPAAPVKPTTPEATHPALPETPCVWLPKSMHPTAHNGTGSTSSMMNSTMDVTFNVTIVGAHNLGLNTSTWNGLPVCPETCNTTSAPTMPMTPATPAAPVTPAAPAKNTSYTAVDASSSASKKELTISATVIVALVGFFFF</sequence>
<dbReference type="EMBL" id="GL883095">
    <property type="protein sequence ID" value="EGG10309.1"/>
    <property type="molecule type" value="Genomic_DNA"/>
</dbReference>
<name>F4RBM4_MELLP</name>
<accession>F4RBM4</accession>
<keyword evidence="8 15" id="KW-0732">Signal</keyword>
<keyword evidence="7" id="KW-0479">Metal-binding</keyword>
<keyword evidence="9" id="KW-0408">Iron</keyword>
<evidence type="ECO:0000256" key="11">
    <source>
        <dbReference type="ARBA" id="ARBA00023157"/>
    </source>
</evidence>
<reference evidence="18" key="1">
    <citation type="journal article" date="2011" name="Proc. Natl. Acad. Sci. U.S.A.">
        <title>Obligate biotrophy features unraveled by the genomic analysis of rust fungi.</title>
        <authorList>
            <person name="Duplessis S."/>
            <person name="Cuomo C.A."/>
            <person name="Lin Y.-C."/>
            <person name="Aerts A."/>
            <person name="Tisserant E."/>
            <person name="Veneault-Fourrey C."/>
            <person name="Joly D.L."/>
            <person name="Hacquard S."/>
            <person name="Amselem J."/>
            <person name="Cantarel B.L."/>
            <person name="Chiu R."/>
            <person name="Coutinho P.M."/>
            <person name="Feau N."/>
            <person name="Field M."/>
            <person name="Frey P."/>
            <person name="Gelhaye E."/>
            <person name="Goldberg J."/>
            <person name="Grabherr M.G."/>
            <person name="Kodira C.D."/>
            <person name="Kohler A."/>
            <person name="Kuees U."/>
            <person name="Lindquist E.A."/>
            <person name="Lucas S.M."/>
            <person name="Mago R."/>
            <person name="Mauceli E."/>
            <person name="Morin E."/>
            <person name="Murat C."/>
            <person name="Pangilinan J.L."/>
            <person name="Park R."/>
            <person name="Pearson M."/>
            <person name="Quesneville H."/>
            <person name="Rouhier N."/>
            <person name="Sakthikumar S."/>
            <person name="Salamov A.A."/>
            <person name="Schmutz J."/>
            <person name="Selles B."/>
            <person name="Shapiro H."/>
            <person name="Tanguay P."/>
            <person name="Tuskan G.A."/>
            <person name="Henrissat B."/>
            <person name="Van de Peer Y."/>
            <person name="Rouze P."/>
            <person name="Ellis J.G."/>
            <person name="Dodds P.N."/>
            <person name="Schein J.E."/>
            <person name="Zhong S."/>
            <person name="Hamelin R.C."/>
            <person name="Grigoriev I.V."/>
            <person name="Szabo L.J."/>
            <person name="Martin F."/>
        </authorList>
    </citation>
    <scope>NUCLEOTIDE SEQUENCE [LARGE SCALE GENOMIC DNA]</scope>
    <source>
        <strain evidence="18">98AG31 / pathotype 3-4-7</strain>
    </source>
</reference>
<keyword evidence="11" id="KW-1015">Disulfide bond</keyword>
<evidence type="ECO:0000313" key="18">
    <source>
        <dbReference type="Proteomes" id="UP000001072"/>
    </source>
</evidence>
<feature type="domain" description="CFEM" evidence="16">
    <location>
        <begin position="1"/>
        <end position="121"/>
    </location>
</feature>
<dbReference type="GO" id="GO:0005886">
    <property type="term" value="C:plasma membrane"/>
    <property type="evidence" value="ECO:0007669"/>
    <property type="project" value="UniProtKB-SubCell"/>
</dbReference>
<keyword evidence="12" id="KW-0325">Glycoprotein</keyword>
<feature type="signal peptide" evidence="15">
    <location>
        <begin position="1"/>
        <end position="19"/>
    </location>
</feature>
<dbReference type="eggNOG" id="ENOG502RW1Y">
    <property type="taxonomic scope" value="Eukaryota"/>
</dbReference>
<dbReference type="InParanoid" id="F4RBM4"/>
<evidence type="ECO:0000256" key="9">
    <source>
        <dbReference type="ARBA" id="ARBA00023004"/>
    </source>
</evidence>
<evidence type="ECO:0000256" key="7">
    <source>
        <dbReference type="ARBA" id="ARBA00022723"/>
    </source>
</evidence>
<keyword evidence="13" id="KW-0449">Lipoprotein</keyword>
<dbReference type="GO" id="GO:0005576">
    <property type="term" value="C:extracellular region"/>
    <property type="evidence" value="ECO:0007669"/>
    <property type="project" value="UniProtKB-SubCell"/>
</dbReference>
<feature type="compositionally biased region" description="Low complexity" evidence="14">
    <location>
        <begin position="108"/>
        <end position="143"/>
    </location>
</feature>
<dbReference type="GO" id="GO:0046872">
    <property type="term" value="F:metal ion binding"/>
    <property type="evidence" value="ECO:0007669"/>
    <property type="project" value="UniProtKB-KW"/>
</dbReference>
<evidence type="ECO:0000256" key="4">
    <source>
        <dbReference type="ARBA" id="ARBA00022475"/>
    </source>
</evidence>
<dbReference type="Proteomes" id="UP000001072">
    <property type="component" value="Unassembled WGS sequence"/>
</dbReference>
<evidence type="ECO:0000313" key="17">
    <source>
        <dbReference type="EMBL" id="EGG10309.1"/>
    </source>
</evidence>
<dbReference type="RefSeq" id="XP_007406610.1">
    <property type="nucleotide sequence ID" value="XM_007406548.1"/>
</dbReference>
<dbReference type="Pfam" id="PF05730">
    <property type="entry name" value="CFEM"/>
    <property type="match status" value="1"/>
</dbReference>
<dbReference type="HOGENOM" id="CLU_1034697_0_0_1"/>
<gene>
    <name evidence="17" type="ORF">MELLADRAFT_124458</name>
</gene>
<organism evidence="18">
    <name type="scientific">Melampsora larici-populina (strain 98AG31 / pathotype 3-4-7)</name>
    <name type="common">Poplar leaf rust fungus</name>
    <dbReference type="NCBI Taxonomy" id="747676"/>
    <lineage>
        <taxon>Eukaryota</taxon>
        <taxon>Fungi</taxon>
        <taxon>Dikarya</taxon>
        <taxon>Basidiomycota</taxon>
        <taxon>Pucciniomycotina</taxon>
        <taxon>Pucciniomycetes</taxon>
        <taxon>Pucciniales</taxon>
        <taxon>Melampsoraceae</taxon>
        <taxon>Melampsora</taxon>
    </lineage>
</organism>